<feature type="transmembrane region" description="Helical" evidence="2">
    <location>
        <begin position="89"/>
        <end position="112"/>
    </location>
</feature>
<feature type="transmembrane region" description="Helical" evidence="2">
    <location>
        <begin position="118"/>
        <end position="140"/>
    </location>
</feature>
<evidence type="ECO:0000256" key="1">
    <source>
        <dbReference type="SAM" id="Coils"/>
    </source>
</evidence>
<comment type="caution">
    <text evidence="3">The sequence shown here is derived from an EMBL/GenBank/DDBJ whole genome shotgun (WGS) entry which is preliminary data.</text>
</comment>
<keyword evidence="2" id="KW-0472">Membrane</keyword>
<keyword evidence="2" id="KW-0812">Transmembrane</keyword>
<gene>
    <name evidence="3" type="ORF">IAB07_03160</name>
</gene>
<protein>
    <submittedName>
        <fullName evidence="3">Uncharacterized protein</fullName>
    </submittedName>
</protein>
<dbReference type="AlphaFoldDB" id="A0A9D1SKA0"/>
<reference evidence="3" key="1">
    <citation type="submission" date="2020-10" db="EMBL/GenBank/DDBJ databases">
        <authorList>
            <person name="Gilroy R."/>
        </authorList>
    </citation>
    <scope>NUCLEOTIDE SEQUENCE</scope>
    <source>
        <strain evidence="3">9366</strain>
    </source>
</reference>
<dbReference type="Proteomes" id="UP000824145">
    <property type="component" value="Unassembled WGS sequence"/>
</dbReference>
<sequence length="178" mass="19541">MQEKDFISYEYKTISVKAKDQAKAIDLYEAFGWEITDTASAATGNTTLSLKRDRHLKHKQELNKLERQAEDTFAAINGLERSKTLGASVFAYIFGCFAALVLGGGMCLIMLIESSIPAMVGGIILGVAGIALCGVNYVIYKKLVEKKTKSLLPVIDQTEEKLANTLEKGNDLLRAEFI</sequence>
<evidence type="ECO:0000313" key="4">
    <source>
        <dbReference type="Proteomes" id="UP000824145"/>
    </source>
</evidence>
<proteinExistence type="predicted"/>
<organism evidence="3 4">
    <name type="scientific">Candidatus Caccalectryoclostridium excrementigallinarum</name>
    <dbReference type="NCBI Taxonomy" id="2840710"/>
    <lineage>
        <taxon>Bacteria</taxon>
        <taxon>Bacillati</taxon>
        <taxon>Bacillota</taxon>
        <taxon>Clostridia</taxon>
        <taxon>Christensenellales</taxon>
        <taxon>Christensenellaceae</taxon>
        <taxon>Christensenellaceae incertae sedis</taxon>
        <taxon>Candidatus Caccalectryoclostridium</taxon>
    </lineage>
</organism>
<keyword evidence="2" id="KW-1133">Transmembrane helix</keyword>
<keyword evidence="1" id="KW-0175">Coiled coil</keyword>
<feature type="coiled-coil region" evidence="1">
    <location>
        <begin position="48"/>
        <end position="82"/>
    </location>
</feature>
<dbReference type="EMBL" id="DVNJ01000016">
    <property type="protein sequence ID" value="HIU62753.1"/>
    <property type="molecule type" value="Genomic_DNA"/>
</dbReference>
<evidence type="ECO:0000313" key="3">
    <source>
        <dbReference type="EMBL" id="HIU62753.1"/>
    </source>
</evidence>
<evidence type="ECO:0000256" key="2">
    <source>
        <dbReference type="SAM" id="Phobius"/>
    </source>
</evidence>
<name>A0A9D1SKA0_9FIRM</name>
<accession>A0A9D1SKA0</accession>
<reference evidence="3" key="2">
    <citation type="journal article" date="2021" name="PeerJ">
        <title>Extensive microbial diversity within the chicken gut microbiome revealed by metagenomics and culture.</title>
        <authorList>
            <person name="Gilroy R."/>
            <person name="Ravi A."/>
            <person name="Getino M."/>
            <person name="Pursley I."/>
            <person name="Horton D.L."/>
            <person name="Alikhan N.F."/>
            <person name="Baker D."/>
            <person name="Gharbi K."/>
            <person name="Hall N."/>
            <person name="Watson M."/>
            <person name="Adriaenssens E.M."/>
            <person name="Foster-Nyarko E."/>
            <person name="Jarju S."/>
            <person name="Secka A."/>
            <person name="Antonio M."/>
            <person name="Oren A."/>
            <person name="Chaudhuri R.R."/>
            <person name="La Ragione R."/>
            <person name="Hildebrand F."/>
            <person name="Pallen M.J."/>
        </authorList>
    </citation>
    <scope>NUCLEOTIDE SEQUENCE</scope>
    <source>
        <strain evidence="3">9366</strain>
    </source>
</reference>